<reference evidence="3 4" key="1">
    <citation type="submission" date="2019-08" db="EMBL/GenBank/DDBJ databases">
        <title>Genomes of Antarctic Bizionia species.</title>
        <authorList>
            <person name="Bowman J.P."/>
        </authorList>
    </citation>
    <scope>NUCLEOTIDE SEQUENCE [LARGE SCALE GENOMIC DNA]</scope>
    <source>
        <strain evidence="3 4">HFD</strain>
    </source>
</reference>
<dbReference type="PANTHER" id="PTHR35535:SF1">
    <property type="entry name" value="HEAT SHOCK PROTEIN HSLJ"/>
    <property type="match status" value="1"/>
</dbReference>
<dbReference type="Pfam" id="PF03724">
    <property type="entry name" value="META"/>
    <property type="match status" value="1"/>
</dbReference>
<feature type="domain" description="DUF306" evidence="2">
    <location>
        <begin position="41"/>
        <end position="141"/>
    </location>
</feature>
<dbReference type="Proteomes" id="UP000323324">
    <property type="component" value="Unassembled WGS sequence"/>
</dbReference>
<feature type="chain" id="PRO_5034285770" evidence="1">
    <location>
        <begin position="32"/>
        <end position="271"/>
    </location>
</feature>
<evidence type="ECO:0000256" key="1">
    <source>
        <dbReference type="SAM" id="SignalP"/>
    </source>
</evidence>
<accession>A0A8H2QII6</accession>
<keyword evidence="1" id="KW-0732">Signal</keyword>
<dbReference type="InterPro" id="IPR038670">
    <property type="entry name" value="HslJ-like_sf"/>
</dbReference>
<dbReference type="Gene3D" id="2.40.128.270">
    <property type="match status" value="1"/>
</dbReference>
<evidence type="ECO:0000259" key="2">
    <source>
        <dbReference type="Pfam" id="PF03724"/>
    </source>
</evidence>
<protein>
    <submittedName>
        <fullName evidence="3">META domain-containing protein</fullName>
    </submittedName>
</protein>
<dbReference type="InterPro" id="IPR005184">
    <property type="entry name" value="DUF306_Meta_HslJ"/>
</dbReference>
<evidence type="ECO:0000313" key="4">
    <source>
        <dbReference type="Proteomes" id="UP000323324"/>
    </source>
</evidence>
<keyword evidence="4" id="KW-1185">Reference proteome</keyword>
<gene>
    <name evidence="3" type="ORF">ES676_12245</name>
</gene>
<proteinExistence type="predicted"/>
<dbReference type="AlphaFoldDB" id="A0A8H2QII6"/>
<feature type="signal peptide" evidence="1">
    <location>
        <begin position="1"/>
        <end position="31"/>
    </location>
</feature>
<dbReference type="InterPro" id="IPR053147">
    <property type="entry name" value="Hsp_HslJ-like"/>
</dbReference>
<comment type="caution">
    <text evidence="3">The sequence shown here is derived from an EMBL/GenBank/DDBJ whole genome shotgun (WGS) entry which is preliminary data.</text>
</comment>
<sequence length="271" mass="29572">MLYTIHQTLKTMKLITLLITVFLLNCGGANNGTVMAEKTNKLTSGPFTVSKVNGDAYSNLTVEFDTQTQKVSGFSGCNRFFGDYTVNGNQLNFGALATTHKMCSPEDNIKEQHLLKALAEVNAFDISGTTLQLKNNEATVLVAEQKSDNKIAQSENPSVDYSEVSRGSYKNIAIDNKRLSWVNERNAKAQTLTLNDTEWARVLELVNAIDLSTIPELEAPSKAHQYDGAAIGSLTVIKNGKTYRSQAFDAGNPNTILAAVIEKMIGLTNNK</sequence>
<dbReference type="PANTHER" id="PTHR35535">
    <property type="entry name" value="HEAT SHOCK PROTEIN HSLJ"/>
    <property type="match status" value="1"/>
</dbReference>
<evidence type="ECO:0000313" key="3">
    <source>
        <dbReference type="EMBL" id="TYB71778.1"/>
    </source>
</evidence>
<organism evidence="3 4">
    <name type="scientific">Bizionia saleffrena</name>
    <dbReference type="NCBI Taxonomy" id="291189"/>
    <lineage>
        <taxon>Bacteria</taxon>
        <taxon>Pseudomonadati</taxon>
        <taxon>Bacteroidota</taxon>
        <taxon>Flavobacteriia</taxon>
        <taxon>Flavobacteriales</taxon>
        <taxon>Flavobacteriaceae</taxon>
        <taxon>Bizionia</taxon>
    </lineage>
</organism>
<name>A0A8H2QII6_9FLAO</name>
<dbReference type="EMBL" id="VSKM01000014">
    <property type="protein sequence ID" value="TYB71778.1"/>
    <property type="molecule type" value="Genomic_DNA"/>
</dbReference>